<dbReference type="PROSITE" id="PS50837">
    <property type="entry name" value="NACHT"/>
    <property type="match status" value="1"/>
</dbReference>
<feature type="repeat" description="WD" evidence="3">
    <location>
        <begin position="975"/>
        <end position="1016"/>
    </location>
</feature>
<dbReference type="SUPFAM" id="SSF52540">
    <property type="entry name" value="P-loop containing nucleoside triphosphate hydrolases"/>
    <property type="match status" value="1"/>
</dbReference>
<dbReference type="InterPro" id="IPR011047">
    <property type="entry name" value="Quinoprotein_ADH-like_sf"/>
</dbReference>
<dbReference type="InterPro" id="IPR036322">
    <property type="entry name" value="WD40_repeat_dom_sf"/>
</dbReference>
<dbReference type="OrthoDB" id="538223at2759"/>
<reference evidence="6" key="1">
    <citation type="submission" date="2019-06" db="EMBL/GenBank/DDBJ databases">
        <authorList>
            <person name="Broberg M."/>
        </authorList>
    </citation>
    <scope>NUCLEOTIDE SEQUENCE [LARGE SCALE GENOMIC DNA]</scope>
</reference>
<dbReference type="SUPFAM" id="SSF50998">
    <property type="entry name" value="Quinoprotein alcohol dehydrogenase-like"/>
    <property type="match status" value="1"/>
</dbReference>
<dbReference type="PROSITE" id="PS00678">
    <property type="entry name" value="WD_REPEATS_1"/>
    <property type="match status" value="1"/>
</dbReference>
<dbReference type="Pfam" id="PF06985">
    <property type="entry name" value="HET"/>
    <property type="match status" value="1"/>
</dbReference>
<organism evidence="5 6">
    <name type="scientific">Clonostachys byssicola</name>
    <dbReference type="NCBI Taxonomy" id="160290"/>
    <lineage>
        <taxon>Eukaryota</taxon>
        <taxon>Fungi</taxon>
        <taxon>Dikarya</taxon>
        <taxon>Ascomycota</taxon>
        <taxon>Pezizomycotina</taxon>
        <taxon>Sordariomycetes</taxon>
        <taxon>Hypocreomycetidae</taxon>
        <taxon>Hypocreales</taxon>
        <taxon>Bionectriaceae</taxon>
        <taxon>Clonostachys</taxon>
    </lineage>
</organism>
<gene>
    <name evidence="5" type="ORF">CBYS24578_00012418</name>
</gene>
<dbReference type="SUPFAM" id="SSF50978">
    <property type="entry name" value="WD40 repeat-like"/>
    <property type="match status" value="1"/>
</dbReference>
<dbReference type="PANTHER" id="PTHR44129">
    <property type="entry name" value="WD REPEAT-CONTAINING PROTEIN POP1"/>
    <property type="match status" value="1"/>
</dbReference>
<accession>A0A9N9UKX2</accession>
<feature type="repeat" description="WD" evidence="3">
    <location>
        <begin position="1049"/>
        <end position="1069"/>
    </location>
</feature>
<dbReference type="Pfam" id="PF00400">
    <property type="entry name" value="WD40"/>
    <property type="match status" value="9"/>
</dbReference>
<dbReference type="Gene3D" id="2.130.10.10">
    <property type="entry name" value="YVTN repeat-like/Quinoprotein amine dehydrogenase"/>
    <property type="match status" value="4"/>
</dbReference>
<protein>
    <recommendedName>
        <fullName evidence="4">NACHT domain-containing protein</fullName>
    </recommendedName>
</protein>
<dbReference type="EMBL" id="CABFNO020001469">
    <property type="protein sequence ID" value="CAG9990185.1"/>
    <property type="molecule type" value="Genomic_DNA"/>
</dbReference>
<dbReference type="PROSITE" id="PS50294">
    <property type="entry name" value="WD_REPEATS_REGION"/>
    <property type="match status" value="6"/>
</dbReference>
<dbReference type="InterPro" id="IPR050349">
    <property type="entry name" value="WD_LIS1/nudF_dynein_reg"/>
</dbReference>
<feature type="repeat" description="WD" evidence="3">
    <location>
        <begin position="889"/>
        <end position="930"/>
    </location>
</feature>
<evidence type="ECO:0000256" key="2">
    <source>
        <dbReference type="ARBA" id="ARBA00022737"/>
    </source>
</evidence>
<reference evidence="5 6" key="2">
    <citation type="submission" date="2021-10" db="EMBL/GenBank/DDBJ databases">
        <authorList>
            <person name="Piombo E."/>
        </authorList>
    </citation>
    <scope>NUCLEOTIDE SEQUENCE [LARGE SCALE GENOMIC DNA]</scope>
</reference>
<dbReference type="Gene3D" id="3.40.50.300">
    <property type="entry name" value="P-loop containing nucleotide triphosphate hydrolases"/>
    <property type="match status" value="1"/>
</dbReference>
<sequence>MRLLQLQDGVLSLTKDFVDNIPPYAILSHTWGEDEQEVTLQDVMQEKAKGKEGYRKIEFCGKQAASDGLHYFWVDTCCIDKPNLTELQESLNSMFRWYQNAAKCYVYLADVPKKVIVDDLCQADWMLDLRASKWFRRGWTLQELLAPSTVEFFSSDGEKLGDKASLEPLLNEITKIPVTALRNSHLSTFSVGERMLWIEGRVTKKAEDMAYSLFGIFDVQIPLLYGEGRKKAFGRLLWEIDRYDYQRKVARELPISPGAAFDSRAEEHNSTCLEGTRVELLSKISNWADDRQSKALFWLNGMAGTGKSTISRTLASSYDRRGRLAASFFFKNGEADRACVSKFFTTIAAQLARYIPATAQHIYSAISADPAIAERSMSSQFEKLILQPFIPSRSAMPQAPSCLLIVDALDECEVEKDIKLIIKLFSDIKRKAPGLKVFITSRPELPIRLGFGATKGAYDKVVLHDIADSVIEHDISLFLEHELEQIRYEYNESVEEEERQLPTTWPTEQDNRDLVKMTVPLFISAATVCLFIADRVGGNPRKKLENILRNRTRTKGSELDSMYLVVLEQLLAGLSEQDSQETLAQFRQVVGSIVVLANPLSPSALARLLHLPLEDVSDLLDLLHSVLNVPTTSKQPVTLLHLSFGDFLLDPQRSANNPFWIDQKKRHERLATDCFRTLKKSLRNDICGVHHPGTEHSSIDSRKISTMLPAEVQYACEHWAYHLRESGIDILDGGEVHTFLSEHFLHWLEALSLIRRLTESVNTIRLVRNLMPAKANTQIARFLDDAIRFILAFSPVIHEAPLQVYSSALIFAPQNSIIRLSFENQIPRWICLKPKVPPNWSSKMQTLEGHRSGVEQVVFSPNSKFVESCSRDKTIKVWAADSGALLQTLDGEGAEIKSFAFFPDGEILGSISYHGTIRLWDISTGALLQKREIPVKLDGVNSAAFSIDMKLLVTVLGNRLVRIWETGTGALQRTLEGHSGVVMSVAFSSDASLVAAGSYKDKIWVWDTDTGMVLQAITGFTSANSGVRSTAHGVSFSPNSKLLACASESGMRDATVRIWDLETGALLHTVNYNGRLNSVAFSPDSKLIASASSGGKIQLRAADTGVMQQLFEGHSNEVLSVAFSPDGNVLASGSVDETLRLWDVKLDALVETHYSSSIRSLSLSPDKRTVASASNGHTVQLWDIYSGTLQCTLEGHSGPVVEVEFSADGKTVASSSEDGTVRLWAVDTGALRHTSENCDRFNAAIWKFMLSPDSKLVALRTKFDNLLLWVTETGDLIPFKRGHSLNFIHSLVFSPDSKLLAAVLETETVLYFNVSSTKSWITDAKPSYSVIERTPEGRYEMYTSAVFSPDGSLLAWPLSDKTVMLWATGSGKVQHILKGHGFKAISHLAFSLDSKYVASASEDGSVRLWETGTGMLCHIIDIGLCSPRAKLIFLATNKIQTDAGIITFGKPNMDLGRVLASVPGYGRNSISGCGLNSDGSWITLNGRNWIWLPPDFRPCFWGLQVVLGSTVVIGCSSGGLIAMSFSEDAF</sequence>
<evidence type="ECO:0000313" key="5">
    <source>
        <dbReference type="EMBL" id="CAG9990185.1"/>
    </source>
</evidence>
<evidence type="ECO:0000313" key="6">
    <source>
        <dbReference type="Proteomes" id="UP000754883"/>
    </source>
</evidence>
<evidence type="ECO:0000256" key="3">
    <source>
        <dbReference type="PROSITE-ProRule" id="PRU00221"/>
    </source>
</evidence>
<dbReference type="InterPro" id="IPR027417">
    <property type="entry name" value="P-loop_NTPase"/>
</dbReference>
<comment type="caution">
    <text evidence="5">The sequence shown here is derived from an EMBL/GenBank/DDBJ whole genome shotgun (WGS) entry which is preliminary data.</text>
</comment>
<feature type="repeat" description="WD" evidence="3">
    <location>
        <begin position="1385"/>
        <end position="1410"/>
    </location>
</feature>
<dbReference type="InterPro" id="IPR010730">
    <property type="entry name" value="HET"/>
</dbReference>
<dbReference type="SMART" id="SM00320">
    <property type="entry name" value="WD40"/>
    <property type="match status" value="12"/>
</dbReference>
<proteinExistence type="predicted"/>
<dbReference type="InterPro" id="IPR007111">
    <property type="entry name" value="NACHT_NTPase"/>
</dbReference>
<dbReference type="Proteomes" id="UP000754883">
    <property type="component" value="Unassembled WGS sequence"/>
</dbReference>
<keyword evidence="6" id="KW-1185">Reference proteome</keyword>
<feature type="repeat" description="WD" evidence="3">
    <location>
        <begin position="1193"/>
        <end position="1234"/>
    </location>
</feature>
<evidence type="ECO:0000256" key="1">
    <source>
        <dbReference type="ARBA" id="ARBA00022574"/>
    </source>
</evidence>
<feature type="repeat" description="WD" evidence="3">
    <location>
        <begin position="1111"/>
        <end position="1152"/>
    </location>
</feature>
<feature type="domain" description="NACHT" evidence="4">
    <location>
        <begin position="295"/>
        <end position="443"/>
    </location>
</feature>
<feature type="repeat" description="WD" evidence="3">
    <location>
        <begin position="1151"/>
        <end position="1192"/>
    </location>
</feature>
<dbReference type="InterPro" id="IPR019775">
    <property type="entry name" value="WD40_repeat_CS"/>
</dbReference>
<dbReference type="CDD" id="cd00200">
    <property type="entry name" value="WD40"/>
    <property type="match status" value="2"/>
</dbReference>
<dbReference type="InterPro" id="IPR056884">
    <property type="entry name" value="NPHP3-like_N"/>
</dbReference>
<dbReference type="InterPro" id="IPR020472">
    <property type="entry name" value="WD40_PAC1"/>
</dbReference>
<dbReference type="InterPro" id="IPR015943">
    <property type="entry name" value="WD40/YVTN_repeat-like_dom_sf"/>
</dbReference>
<dbReference type="PROSITE" id="PS50082">
    <property type="entry name" value="WD_REPEATS_2"/>
    <property type="match status" value="8"/>
</dbReference>
<dbReference type="InterPro" id="IPR001680">
    <property type="entry name" value="WD40_rpt"/>
</dbReference>
<name>A0A9N9UKX2_9HYPO</name>
<keyword evidence="1 3" id="KW-0853">WD repeat</keyword>
<keyword evidence="2" id="KW-0677">Repeat</keyword>
<dbReference type="Pfam" id="PF24883">
    <property type="entry name" value="NPHP3_N"/>
    <property type="match status" value="1"/>
</dbReference>
<feature type="repeat" description="WD" evidence="3">
    <location>
        <begin position="847"/>
        <end position="888"/>
    </location>
</feature>
<evidence type="ECO:0000259" key="4">
    <source>
        <dbReference type="PROSITE" id="PS50837"/>
    </source>
</evidence>
<dbReference type="PRINTS" id="PR00320">
    <property type="entry name" value="GPROTEINBRPT"/>
</dbReference>